<proteinExistence type="predicted"/>
<gene>
    <name evidence="6" type="ORF">RI844_01135</name>
</gene>
<feature type="transmembrane region" description="Helical" evidence="5">
    <location>
        <begin position="94"/>
        <end position="111"/>
    </location>
</feature>
<dbReference type="EMBL" id="CP136600">
    <property type="protein sequence ID" value="WOH37868.1"/>
    <property type="molecule type" value="Genomic_DNA"/>
</dbReference>
<feature type="transmembrane region" description="Helical" evidence="5">
    <location>
        <begin position="43"/>
        <end position="63"/>
    </location>
</feature>
<evidence type="ECO:0000313" key="6">
    <source>
        <dbReference type="EMBL" id="WOH37868.1"/>
    </source>
</evidence>
<evidence type="ECO:0000256" key="4">
    <source>
        <dbReference type="ARBA" id="ARBA00023136"/>
    </source>
</evidence>
<reference evidence="6 7" key="1">
    <citation type="submission" date="2023-09" db="EMBL/GenBank/DDBJ databases">
        <authorList>
            <person name="Qi X."/>
        </authorList>
    </citation>
    <scope>NUCLEOTIDE SEQUENCE [LARGE SCALE GENOMIC DNA]</scope>
    <source>
        <strain evidence="6 7">S1-1</strain>
    </source>
</reference>
<evidence type="ECO:0000256" key="5">
    <source>
        <dbReference type="SAM" id="Phobius"/>
    </source>
</evidence>
<feature type="transmembrane region" description="Helical" evidence="5">
    <location>
        <begin position="147"/>
        <end position="166"/>
    </location>
</feature>
<dbReference type="RefSeq" id="WP_348396646.1">
    <property type="nucleotide sequence ID" value="NZ_CP136600.1"/>
</dbReference>
<evidence type="ECO:0000256" key="1">
    <source>
        <dbReference type="ARBA" id="ARBA00004370"/>
    </source>
</evidence>
<organism evidence="6 7">
    <name type="scientific">Thalassotalea fonticola</name>
    <dbReference type="NCBI Taxonomy" id="3065649"/>
    <lineage>
        <taxon>Bacteria</taxon>
        <taxon>Pseudomonadati</taxon>
        <taxon>Pseudomonadota</taxon>
        <taxon>Gammaproteobacteria</taxon>
        <taxon>Alteromonadales</taxon>
        <taxon>Colwelliaceae</taxon>
        <taxon>Thalassotalea</taxon>
    </lineage>
</organism>
<keyword evidence="3 5" id="KW-1133">Transmembrane helix</keyword>
<dbReference type="Proteomes" id="UP001301442">
    <property type="component" value="Chromosome"/>
</dbReference>
<sequence length="169" mass="18494">MILKVKVLLQRFINFNGNNCLHSIIKLIWALNSLQDKNNMVSPLLLTGFYSGILAILYIALTFKVIGLRRKHLVGIGDGENAELAKAIRVHGNFSEYVPIALILFAAFELNGGSAQLLHLLGGLLVTARFLHAIGLGKSTGTSWQRFVGTLATFITMLVLAVSNILTMF</sequence>
<dbReference type="Gene3D" id="1.20.120.550">
    <property type="entry name" value="Membrane associated eicosanoid/glutathione metabolism-like domain"/>
    <property type="match status" value="1"/>
</dbReference>
<keyword evidence="7" id="KW-1185">Reference proteome</keyword>
<dbReference type="PANTHER" id="PTHR35814">
    <property type="match status" value="1"/>
</dbReference>
<feature type="transmembrane region" description="Helical" evidence="5">
    <location>
        <begin position="12"/>
        <end position="31"/>
    </location>
</feature>
<dbReference type="PANTHER" id="PTHR35814:SF1">
    <property type="entry name" value="GLUTATHIONE S-TRANSFERASE-RELATED"/>
    <property type="match status" value="1"/>
</dbReference>
<comment type="subcellular location">
    <subcellularLocation>
        <location evidence="1">Membrane</location>
    </subcellularLocation>
</comment>
<name>A0ABZ0GQI5_9GAMM</name>
<protein>
    <submittedName>
        <fullName evidence="6">MAPEG family protein</fullName>
    </submittedName>
</protein>
<dbReference type="Pfam" id="PF01124">
    <property type="entry name" value="MAPEG"/>
    <property type="match status" value="1"/>
</dbReference>
<keyword evidence="4 5" id="KW-0472">Membrane</keyword>
<evidence type="ECO:0000313" key="7">
    <source>
        <dbReference type="Proteomes" id="UP001301442"/>
    </source>
</evidence>
<dbReference type="InterPro" id="IPR023352">
    <property type="entry name" value="MAPEG-like_dom_sf"/>
</dbReference>
<dbReference type="SUPFAM" id="SSF161084">
    <property type="entry name" value="MAPEG domain-like"/>
    <property type="match status" value="1"/>
</dbReference>
<keyword evidence="2 5" id="KW-0812">Transmembrane</keyword>
<evidence type="ECO:0000256" key="2">
    <source>
        <dbReference type="ARBA" id="ARBA00022692"/>
    </source>
</evidence>
<accession>A0ABZ0GQI5</accession>
<evidence type="ECO:0000256" key="3">
    <source>
        <dbReference type="ARBA" id="ARBA00022989"/>
    </source>
</evidence>
<dbReference type="InterPro" id="IPR001129">
    <property type="entry name" value="Membr-assoc_MAPEG"/>
</dbReference>